<gene>
    <name evidence="2" type="ORF">BTM25_12360</name>
</gene>
<organism evidence="2 3">
    <name type="scientific">Actinomadura rubteroloni</name>
    <dbReference type="NCBI Taxonomy" id="1926885"/>
    <lineage>
        <taxon>Bacteria</taxon>
        <taxon>Bacillati</taxon>
        <taxon>Actinomycetota</taxon>
        <taxon>Actinomycetes</taxon>
        <taxon>Streptosporangiales</taxon>
        <taxon>Thermomonosporaceae</taxon>
        <taxon>Actinomadura</taxon>
    </lineage>
</organism>
<dbReference type="EMBL" id="MTBP01000001">
    <property type="protein sequence ID" value="POM26828.1"/>
    <property type="molecule type" value="Genomic_DNA"/>
</dbReference>
<name>A0A2P4UP53_9ACTN</name>
<keyword evidence="3" id="KW-1185">Reference proteome</keyword>
<protein>
    <recommendedName>
        <fullName evidence="4">PE domain-containing protein</fullName>
    </recommendedName>
</protein>
<evidence type="ECO:0000313" key="3">
    <source>
        <dbReference type="Proteomes" id="UP000242367"/>
    </source>
</evidence>
<evidence type="ECO:0008006" key="4">
    <source>
        <dbReference type="Google" id="ProtNLM"/>
    </source>
</evidence>
<evidence type="ECO:0000313" key="2">
    <source>
        <dbReference type="EMBL" id="POM26828.1"/>
    </source>
</evidence>
<dbReference type="AlphaFoldDB" id="A0A2P4UP53"/>
<dbReference type="Proteomes" id="UP000242367">
    <property type="component" value="Unassembled WGS sequence"/>
</dbReference>
<dbReference type="RefSeq" id="WP_103561740.1">
    <property type="nucleotide sequence ID" value="NZ_MTBP01000001.1"/>
</dbReference>
<proteinExistence type="predicted"/>
<accession>A0A2P4UP53</accession>
<feature type="compositionally biased region" description="Low complexity" evidence="1">
    <location>
        <begin position="112"/>
        <end position="128"/>
    </location>
</feature>
<sequence length="128" mass="13793">MGAGPSGKSEIDTTEAKRILKILEDNLDAFTSGDGTPSDLQSHGNITQAQLGGPQFDTAVQLGETTADAYRVISEQYNNFVQSYTQVIQALRRAVQGHDDKEQQNTATVNSVQPTNVTSPTTSNTQTY</sequence>
<feature type="compositionally biased region" description="Polar residues" evidence="1">
    <location>
        <begin position="33"/>
        <end position="50"/>
    </location>
</feature>
<feature type="region of interest" description="Disordered" evidence="1">
    <location>
        <begin position="95"/>
        <end position="128"/>
    </location>
</feature>
<comment type="caution">
    <text evidence="2">The sequence shown here is derived from an EMBL/GenBank/DDBJ whole genome shotgun (WGS) entry which is preliminary data.</text>
</comment>
<feature type="region of interest" description="Disordered" evidence="1">
    <location>
        <begin position="30"/>
        <end position="52"/>
    </location>
</feature>
<evidence type="ECO:0000256" key="1">
    <source>
        <dbReference type="SAM" id="MobiDB-lite"/>
    </source>
</evidence>
<reference evidence="2 3" key="1">
    <citation type="journal article" date="2017" name="Chemistry">
        <title>Isolation, Biosynthesis and Chemical Modifications of Rubterolones A-F: Rare Tropolone Alkaloids from Actinomadura sp. 5-2.</title>
        <authorList>
            <person name="Guo H."/>
            <person name="Benndorf R."/>
            <person name="Leichnitz D."/>
            <person name="Klassen J.L."/>
            <person name="Vollmers J."/>
            <person name="Gorls H."/>
            <person name="Steinacker M."/>
            <person name="Weigel C."/>
            <person name="Dahse H.M."/>
            <person name="Kaster A.K."/>
            <person name="de Beer Z.W."/>
            <person name="Poulsen M."/>
            <person name="Beemelmanns C."/>
        </authorList>
    </citation>
    <scope>NUCLEOTIDE SEQUENCE [LARGE SCALE GENOMIC DNA]</scope>
    <source>
        <strain evidence="2 3">5-2</strain>
    </source>
</reference>